<keyword evidence="3 9" id="KW-0812">Transmembrane</keyword>
<dbReference type="AlphaFoldDB" id="A0A9W3BEV4"/>
<protein>
    <submittedName>
        <fullName evidence="13 14">Glucose-dependent insulinotropic receptor-like</fullName>
    </submittedName>
</protein>
<evidence type="ECO:0000313" key="14">
    <source>
        <dbReference type="RefSeq" id="XP_055898112.1"/>
    </source>
</evidence>
<dbReference type="InterPro" id="IPR000276">
    <property type="entry name" value="GPCR_Rhodpsn"/>
</dbReference>
<reference evidence="13 14" key="1">
    <citation type="submission" date="2025-04" db="UniProtKB">
        <authorList>
            <consortium name="RefSeq"/>
        </authorList>
    </citation>
    <scope>IDENTIFICATION</scope>
</reference>
<name>A0A9W3BEV4_BIOGL</name>
<keyword evidence="8 9" id="KW-0807">Transducer</keyword>
<dbReference type="GO" id="GO:0030425">
    <property type="term" value="C:dendrite"/>
    <property type="evidence" value="ECO:0007669"/>
    <property type="project" value="TreeGrafter"/>
</dbReference>
<feature type="transmembrane region" description="Helical" evidence="10">
    <location>
        <begin position="184"/>
        <end position="204"/>
    </location>
</feature>
<dbReference type="GeneID" id="106069117"/>
<dbReference type="GO" id="GO:0004993">
    <property type="term" value="F:G protein-coupled serotonin receptor activity"/>
    <property type="evidence" value="ECO:0007669"/>
    <property type="project" value="TreeGrafter"/>
</dbReference>
<dbReference type="GO" id="GO:0007187">
    <property type="term" value="P:G protein-coupled receptor signaling pathway, coupled to cyclic nucleotide second messenger"/>
    <property type="evidence" value="ECO:0007669"/>
    <property type="project" value="TreeGrafter"/>
</dbReference>
<feature type="domain" description="G-protein coupled receptors family 1 profile" evidence="11">
    <location>
        <begin position="43"/>
        <end position="299"/>
    </location>
</feature>
<dbReference type="GO" id="GO:0030594">
    <property type="term" value="F:neurotransmitter receptor activity"/>
    <property type="evidence" value="ECO:0007669"/>
    <property type="project" value="TreeGrafter"/>
</dbReference>
<dbReference type="CDD" id="cd00637">
    <property type="entry name" value="7tm_classA_rhodopsin-like"/>
    <property type="match status" value="1"/>
</dbReference>
<comment type="similarity">
    <text evidence="9">Belongs to the G-protein coupled receptor 1 family.</text>
</comment>
<dbReference type="Proteomes" id="UP001165740">
    <property type="component" value="Chromosome 1"/>
</dbReference>
<accession>A0A9W3BEV4</accession>
<dbReference type="GO" id="GO:0045202">
    <property type="term" value="C:synapse"/>
    <property type="evidence" value="ECO:0007669"/>
    <property type="project" value="GOC"/>
</dbReference>
<evidence type="ECO:0000256" key="2">
    <source>
        <dbReference type="ARBA" id="ARBA00022475"/>
    </source>
</evidence>
<feature type="transmembrane region" description="Helical" evidence="10">
    <location>
        <begin position="287"/>
        <end position="305"/>
    </location>
</feature>
<evidence type="ECO:0000256" key="7">
    <source>
        <dbReference type="ARBA" id="ARBA00023170"/>
    </source>
</evidence>
<keyword evidence="2" id="KW-1003">Cell membrane</keyword>
<evidence type="ECO:0000256" key="1">
    <source>
        <dbReference type="ARBA" id="ARBA00004651"/>
    </source>
</evidence>
<evidence type="ECO:0000313" key="12">
    <source>
        <dbReference type="Proteomes" id="UP001165740"/>
    </source>
</evidence>
<gene>
    <name evidence="13 14" type="primary">LOC106069117</name>
</gene>
<organism evidence="12 14">
    <name type="scientific">Biomphalaria glabrata</name>
    <name type="common">Bloodfluke planorb</name>
    <name type="synonym">Freshwater snail</name>
    <dbReference type="NCBI Taxonomy" id="6526"/>
    <lineage>
        <taxon>Eukaryota</taxon>
        <taxon>Metazoa</taxon>
        <taxon>Spiralia</taxon>
        <taxon>Lophotrochozoa</taxon>
        <taxon>Mollusca</taxon>
        <taxon>Gastropoda</taxon>
        <taxon>Heterobranchia</taxon>
        <taxon>Euthyneura</taxon>
        <taxon>Panpulmonata</taxon>
        <taxon>Hygrophila</taxon>
        <taxon>Lymnaeoidea</taxon>
        <taxon>Planorbidae</taxon>
        <taxon>Biomphalaria</taxon>
    </lineage>
</organism>
<dbReference type="GO" id="GO:0007268">
    <property type="term" value="P:chemical synaptic transmission"/>
    <property type="evidence" value="ECO:0007669"/>
    <property type="project" value="TreeGrafter"/>
</dbReference>
<keyword evidence="7 9" id="KW-0675">Receptor</keyword>
<evidence type="ECO:0000259" key="11">
    <source>
        <dbReference type="PROSITE" id="PS50262"/>
    </source>
</evidence>
<feature type="transmembrane region" description="Helical" evidence="10">
    <location>
        <begin position="28"/>
        <end position="52"/>
    </location>
</feature>
<dbReference type="PANTHER" id="PTHR24247">
    <property type="entry name" value="5-HYDROXYTRYPTAMINE RECEPTOR"/>
    <property type="match status" value="1"/>
</dbReference>
<keyword evidence="12" id="KW-1185">Reference proteome</keyword>
<dbReference type="SUPFAM" id="SSF81321">
    <property type="entry name" value="Family A G protein-coupled receptor-like"/>
    <property type="match status" value="1"/>
</dbReference>
<feature type="transmembrane region" description="Helical" evidence="10">
    <location>
        <begin position="64"/>
        <end position="87"/>
    </location>
</feature>
<dbReference type="GO" id="GO:0005886">
    <property type="term" value="C:plasma membrane"/>
    <property type="evidence" value="ECO:0007669"/>
    <property type="project" value="UniProtKB-SubCell"/>
</dbReference>
<dbReference type="OrthoDB" id="6147321at2759"/>
<evidence type="ECO:0000256" key="5">
    <source>
        <dbReference type="ARBA" id="ARBA00023040"/>
    </source>
</evidence>
<dbReference type="InterPro" id="IPR017452">
    <property type="entry name" value="GPCR_Rhodpsn_7TM"/>
</dbReference>
<feature type="transmembrane region" description="Helical" evidence="10">
    <location>
        <begin position="248"/>
        <end position="267"/>
    </location>
</feature>
<dbReference type="PROSITE" id="PS00237">
    <property type="entry name" value="G_PROTEIN_RECEP_F1_1"/>
    <property type="match status" value="1"/>
</dbReference>
<evidence type="ECO:0000313" key="13">
    <source>
        <dbReference type="RefSeq" id="XP_055898106.1"/>
    </source>
</evidence>
<sequence length="348" mass="40755">MARFYVYTFNQQNQTNETNADLHSLHRAIYSAGLTLTPFYLFVNIFFLTGLLMQHSRDSSTHIMFFLSLCFADMIPAVICIPFTSIAHEKFPSDRGLCYLWLASTSTYALAAFYSLLLMTIDRYMSVLFPLLYRKWVNVGREHVVIVCVWIYIFILACLPLLLTPSKPVQPDSHCDYYFATPKGFLKFAVFVPLSFSVFMSMVMNLHLFCKYKKITVVDVFEINTSPWAAEHTLCYLEHYASTATTQVLILVYLLLWTPFVISSIYIYRNNLPLIKIATLMDTSKTIGFLSSFLKVPIFLYYNVYYRCVFKIMLTTNPSHWRDQFQFLPYKWKRRRAINIANKEDFDF</sequence>
<evidence type="ECO:0000256" key="4">
    <source>
        <dbReference type="ARBA" id="ARBA00022989"/>
    </source>
</evidence>
<keyword evidence="6 10" id="KW-0472">Membrane</keyword>
<dbReference type="Gene3D" id="1.20.1070.10">
    <property type="entry name" value="Rhodopsin 7-helix transmembrane proteins"/>
    <property type="match status" value="1"/>
</dbReference>
<dbReference type="PRINTS" id="PR00237">
    <property type="entry name" value="GPCRRHODOPSN"/>
</dbReference>
<evidence type="ECO:0000256" key="3">
    <source>
        <dbReference type="ARBA" id="ARBA00022692"/>
    </source>
</evidence>
<evidence type="ECO:0000256" key="10">
    <source>
        <dbReference type="SAM" id="Phobius"/>
    </source>
</evidence>
<comment type="subcellular location">
    <subcellularLocation>
        <location evidence="1">Cell membrane</location>
        <topology evidence="1">Multi-pass membrane protein</topology>
    </subcellularLocation>
</comment>
<dbReference type="PROSITE" id="PS50262">
    <property type="entry name" value="G_PROTEIN_RECEP_F1_2"/>
    <property type="match status" value="1"/>
</dbReference>
<evidence type="ECO:0000256" key="9">
    <source>
        <dbReference type="RuleBase" id="RU000688"/>
    </source>
</evidence>
<proteinExistence type="inferred from homology"/>
<dbReference type="PANTHER" id="PTHR24247:SF202">
    <property type="entry name" value="5-HYDROXYTRYPTAMINE RECEPTOR 1"/>
    <property type="match status" value="1"/>
</dbReference>
<dbReference type="RefSeq" id="XP_055898112.1">
    <property type="nucleotide sequence ID" value="XM_056042137.1"/>
</dbReference>
<dbReference type="RefSeq" id="XP_055898106.1">
    <property type="nucleotide sequence ID" value="XM_056042131.1"/>
</dbReference>
<feature type="transmembrane region" description="Helical" evidence="10">
    <location>
        <begin position="99"/>
        <end position="121"/>
    </location>
</feature>
<keyword evidence="4 10" id="KW-1133">Transmembrane helix</keyword>
<keyword evidence="5 9" id="KW-0297">G-protein coupled receptor</keyword>
<evidence type="ECO:0000256" key="6">
    <source>
        <dbReference type="ARBA" id="ARBA00023136"/>
    </source>
</evidence>
<feature type="transmembrane region" description="Helical" evidence="10">
    <location>
        <begin position="142"/>
        <end position="164"/>
    </location>
</feature>
<evidence type="ECO:0000256" key="8">
    <source>
        <dbReference type="ARBA" id="ARBA00023224"/>
    </source>
</evidence>
<dbReference type="Pfam" id="PF00001">
    <property type="entry name" value="7tm_1"/>
    <property type="match status" value="1"/>
</dbReference>